<evidence type="ECO:0000256" key="2">
    <source>
        <dbReference type="ARBA" id="ARBA00022448"/>
    </source>
</evidence>
<evidence type="ECO:0000256" key="5">
    <source>
        <dbReference type="ARBA" id="ARBA00022982"/>
    </source>
</evidence>
<evidence type="ECO:0000256" key="3">
    <source>
        <dbReference type="ARBA" id="ARBA00022485"/>
    </source>
</evidence>
<keyword evidence="2 8" id="KW-0813">Transport</keyword>
<dbReference type="OrthoDB" id="5298540at2"/>
<evidence type="ECO:0000256" key="6">
    <source>
        <dbReference type="ARBA" id="ARBA00023004"/>
    </source>
</evidence>
<dbReference type="GO" id="GO:0051539">
    <property type="term" value="F:4 iron, 4 sulfur cluster binding"/>
    <property type="evidence" value="ECO:0007669"/>
    <property type="project" value="UniProtKB-KW"/>
</dbReference>
<evidence type="ECO:0000256" key="4">
    <source>
        <dbReference type="ARBA" id="ARBA00022723"/>
    </source>
</evidence>
<dbReference type="InterPro" id="IPR036369">
    <property type="entry name" value="HIPIP_sf"/>
</dbReference>
<dbReference type="Gene3D" id="4.10.490.10">
    <property type="entry name" value="High potential iron-sulphur protein"/>
    <property type="match status" value="1"/>
</dbReference>
<dbReference type="GO" id="GO:0009055">
    <property type="term" value="F:electron transfer activity"/>
    <property type="evidence" value="ECO:0007669"/>
    <property type="project" value="InterPro"/>
</dbReference>
<dbReference type="STRING" id="152573.SAMN04488051_106184"/>
<comment type="function">
    <text evidence="1 8">Specific class of high-redox-potential 4Fe-4S ferredoxins. Functions in anaerobic electron transport in most purple and in some other photosynthetic bacteria and in at least one genus (Paracoccus) of halophilic, denitrifying bacteria.</text>
</comment>
<evidence type="ECO:0000259" key="9">
    <source>
        <dbReference type="PROSITE" id="PS51373"/>
    </source>
</evidence>
<dbReference type="InterPro" id="IPR000170">
    <property type="entry name" value="High_potential_FeS_prot"/>
</dbReference>
<organism evidence="10 11">
    <name type="scientific">Alkalimonas amylolytica</name>
    <dbReference type="NCBI Taxonomy" id="152573"/>
    <lineage>
        <taxon>Bacteria</taxon>
        <taxon>Pseudomonadati</taxon>
        <taxon>Pseudomonadota</taxon>
        <taxon>Gammaproteobacteria</taxon>
        <taxon>Alkalimonas</taxon>
    </lineage>
</organism>
<dbReference type="RefSeq" id="WP_091343756.1">
    <property type="nucleotide sequence ID" value="NZ_FNRM01000006.1"/>
</dbReference>
<comment type="similarity">
    <text evidence="8">Belongs to the high-potential iron-sulfur protein (HiPIP) family.</text>
</comment>
<keyword evidence="6 8" id="KW-0408">Iron</keyword>
<feature type="domain" description="High potential iron-sulfur proteins family profile" evidence="9">
    <location>
        <begin position="31"/>
        <end position="97"/>
    </location>
</feature>
<proteinExistence type="inferred from homology"/>
<dbReference type="GO" id="GO:0019646">
    <property type="term" value="P:aerobic electron transport chain"/>
    <property type="evidence" value="ECO:0007669"/>
    <property type="project" value="InterPro"/>
</dbReference>
<comment type="subunit">
    <text evidence="8">Homodimer.</text>
</comment>
<accession>A0A1H4E2M8</accession>
<gene>
    <name evidence="10" type="ORF">SAMN04488051_106184</name>
</gene>
<evidence type="ECO:0000256" key="1">
    <source>
        <dbReference type="ARBA" id="ARBA00002137"/>
    </source>
</evidence>
<dbReference type="GO" id="GO:0046872">
    <property type="term" value="F:metal ion binding"/>
    <property type="evidence" value="ECO:0007669"/>
    <property type="project" value="UniProtKB-KW"/>
</dbReference>
<keyword evidence="4 8" id="KW-0479">Metal-binding</keyword>
<evidence type="ECO:0000313" key="11">
    <source>
        <dbReference type="Proteomes" id="UP000198773"/>
    </source>
</evidence>
<dbReference type="EMBL" id="FNRM01000006">
    <property type="protein sequence ID" value="SEA79265.1"/>
    <property type="molecule type" value="Genomic_DNA"/>
</dbReference>
<keyword evidence="7 8" id="KW-0411">Iron-sulfur</keyword>
<dbReference type="PROSITE" id="PS51318">
    <property type="entry name" value="TAT"/>
    <property type="match status" value="1"/>
</dbReference>
<protein>
    <recommendedName>
        <fullName evidence="8">High-potential iron-sulfur protein</fullName>
        <shortName evidence="8">HiPIP</shortName>
    </recommendedName>
</protein>
<dbReference type="AlphaFoldDB" id="A0A1H4E2M8"/>
<dbReference type="Proteomes" id="UP000198773">
    <property type="component" value="Unassembled WGS sequence"/>
</dbReference>
<dbReference type="InterPro" id="IPR006311">
    <property type="entry name" value="TAT_signal"/>
</dbReference>
<name>A0A1H4E2M8_ALKAM</name>
<evidence type="ECO:0000256" key="8">
    <source>
        <dbReference type="RuleBase" id="RU000620"/>
    </source>
</evidence>
<dbReference type="SUPFAM" id="SSF57652">
    <property type="entry name" value="HIPIP (high potential iron protein)"/>
    <property type="match status" value="1"/>
</dbReference>
<evidence type="ECO:0000313" key="10">
    <source>
        <dbReference type="EMBL" id="SEA79265.1"/>
    </source>
</evidence>
<reference evidence="10 11" key="1">
    <citation type="submission" date="2016-10" db="EMBL/GenBank/DDBJ databases">
        <authorList>
            <person name="de Groot N.N."/>
        </authorList>
    </citation>
    <scope>NUCLEOTIDE SEQUENCE [LARGE SCALE GENOMIC DNA]</scope>
    <source>
        <strain evidence="10 11">CGMCC 1.3430</strain>
    </source>
</reference>
<dbReference type="PROSITE" id="PS51373">
    <property type="entry name" value="HIPIP"/>
    <property type="match status" value="1"/>
</dbReference>
<keyword evidence="3 8" id="KW-0004">4Fe-4S</keyword>
<dbReference type="Pfam" id="PF01355">
    <property type="entry name" value="HIPIP"/>
    <property type="match status" value="1"/>
</dbReference>
<keyword evidence="5 8" id="KW-0249">Electron transport</keyword>
<sequence length="97" mass="10681">MSKTNEKRRQFLKLSAGGLIGMTLGGVSLRAIAAEKVKLDDPLAVAMRYTHESEVEGQYCHNCNLIQGEEADWRPCAIFPGKLVANEGWCAAWVAMQ</sequence>
<keyword evidence="11" id="KW-1185">Reference proteome</keyword>
<evidence type="ECO:0000256" key="7">
    <source>
        <dbReference type="ARBA" id="ARBA00023014"/>
    </source>
</evidence>